<dbReference type="Pfam" id="PF00481">
    <property type="entry name" value="PP2C"/>
    <property type="match status" value="1"/>
</dbReference>
<dbReference type="EC" id="3.1.3.16" evidence="1"/>
<evidence type="ECO:0000259" key="4">
    <source>
        <dbReference type="Pfam" id="PF00481"/>
    </source>
</evidence>
<dbReference type="Gene3D" id="3.60.40.10">
    <property type="entry name" value="PPM-type phosphatase domain"/>
    <property type="match status" value="1"/>
</dbReference>
<evidence type="ECO:0000256" key="1">
    <source>
        <dbReference type="ARBA" id="ARBA00013081"/>
    </source>
</evidence>
<organism evidence="5">
    <name type="scientific">Zea mays</name>
    <name type="common">Maize</name>
    <dbReference type="NCBI Taxonomy" id="4577"/>
    <lineage>
        <taxon>Eukaryota</taxon>
        <taxon>Viridiplantae</taxon>
        <taxon>Streptophyta</taxon>
        <taxon>Embryophyta</taxon>
        <taxon>Tracheophyta</taxon>
        <taxon>Spermatophyta</taxon>
        <taxon>Magnoliopsida</taxon>
        <taxon>Liliopsida</taxon>
        <taxon>Poales</taxon>
        <taxon>Poaceae</taxon>
        <taxon>PACMAD clade</taxon>
        <taxon>Panicoideae</taxon>
        <taxon>Andropogonodae</taxon>
        <taxon>Andropogoneae</taxon>
        <taxon>Tripsacinae</taxon>
        <taxon>Zea</taxon>
    </lineage>
</organism>
<gene>
    <name evidence="5" type="ORF">ZEAMMB73_Zm00001d049537</name>
</gene>
<dbReference type="AlphaFoldDB" id="A0A1D6PVX1"/>
<sequence length="91" mass="10219">MEDKLRFTCDPAGMPSRNGTFNLVLLQRLEVSVGSNGRLQGRIEVSRAFGDHQFKKITGLMNNSYFDGAHEVLHYVTKHSDLGRIVLEVAK</sequence>
<dbReference type="InParanoid" id="A0A1D6PVX1"/>
<evidence type="ECO:0000256" key="2">
    <source>
        <dbReference type="ARBA" id="ARBA00047761"/>
    </source>
</evidence>
<protein>
    <recommendedName>
        <fullName evidence="1">protein-serine/threonine phosphatase</fullName>
        <ecNumber evidence="1">3.1.3.16</ecNumber>
    </recommendedName>
</protein>
<reference evidence="5" key="1">
    <citation type="submission" date="2015-12" db="EMBL/GenBank/DDBJ databases">
        <title>Update maize B73 reference genome by single molecule sequencing technologies.</title>
        <authorList>
            <consortium name="Maize Genome Sequencing Project"/>
            <person name="Ware D."/>
        </authorList>
    </citation>
    <scope>NUCLEOTIDE SEQUENCE</scope>
    <source>
        <tissue evidence="5">Seedling</tissue>
    </source>
</reference>
<evidence type="ECO:0000313" key="5">
    <source>
        <dbReference type="EMBL" id="AQK50721.1"/>
    </source>
</evidence>
<dbReference type="EMBL" id="CM000780">
    <property type="protein sequence ID" value="AQK50721.1"/>
    <property type="molecule type" value="Genomic_DNA"/>
</dbReference>
<comment type="catalytic activity">
    <reaction evidence="2">
        <text>O-phospho-L-seryl-[protein] + H2O = L-seryl-[protein] + phosphate</text>
        <dbReference type="Rhea" id="RHEA:20629"/>
        <dbReference type="Rhea" id="RHEA-COMP:9863"/>
        <dbReference type="Rhea" id="RHEA-COMP:11604"/>
        <dbReference type="ChEBI" id="CHEBI:15377"/>
        <dbReference type="ChEBI" id="CHEBI:29999"/>
        <dbReference type="ChEBI" id="CHEBI:43474"/>
        <dbReference type="ChEBI" id="CHEBI:83421"/>
        <dbReference type="EC" id="3.1.3.16"/>
    </reaction>
</comment>
<dbReference type="InterPro" id="IPR036457">
    <property type="entry name" value="PPM-type-like_dom_sf"/>
</dbReference>
<feature type="non-terminal residue" evidence="5">
    <location>
        <position position="91"/>
    </location>
</feature>
<comment type="catalytic activity">
    <reaction evidence="3">
        <text>O-phospho-L-threonyl-[protein] + H2O = L-threonyl-[protein] + phosphate</text>
        <dbReference type="Rhea" id="RHEA:47004"/>
        <dbReference type="Rhea" id="RHEA-COMP:11060"/>
        <dbReference type="Rhea" id="RHEA-COMP:11605"/>
        <dbReference type="ChEBI" id="CHEBI:15377"/>
        <dbReference type="ChEBI" id="CHEBI:30013"/>
        <dbReference type="ChEBI" id="CHEBI:43474"/>
        <dbReference type="ChEBI" id="CHEBI:61977"/>
        <dbReference type="EC" id="3.1.3.16"/>
    </reaction>
</comment>
<proteinExistence type="predicted"/>
<dbReference type="InterPro" id="IPR001932">
    <property type="entry name" value="PPM-type_phosphatase-like_dom"/>
</dbReference>
<feature type="domain" description="PPM-type phosphatase" evidence="4">
    <location>
        <begin position="29"/>
        <end position="56"/>
    </location>
</feature>
<dbReference type="GO" id="GO:0004722">
    <property type="term" value="F:protein serine/threonine phosphatase activity"/>
    <property type="evidence" value="ECO:0007669"/>
    <property type="project" value="UniProtKB-EC"/>
</dbReference>
<evidence type="ECO:0000256" key="3">
    <source>
        <dbReference type="ARBA" id="ARBA00048336"/>
    </source>
</evidence>
<name>A0A1D6PVX1_MAIZE</name>
<accession>A0A1D6PVX1</accession>